<dbReference type="PANTHER" id="PTHR48189">
    <property type="entry name" value="BNAA10G07240D PROTEIN"/>
    <property type="match status" value="1"/>
</dbReference>
<reference evidence="1" key="1">
    <citation type="submission" date="2023-12" db="EMBL/GenBank/DDBJ databases">
        <title>Genome assembly of Anisodus tanguticus.</title>
        <authorList>
            <person name="Wang Y.-J."/>
        </authorList>
    </citation>
    <scope>NUCLEOTIDE SEQUENCE</scope>
    <source>
        <strain evidence="1">KB-2021</strain>
        <tissue evidence="1">Leaf</tissue>
    </source>
</reference>
<comment type="caution">
    <text evidence="1">The sequence shown here is derived from an EMBL/GenBank/DDBJ whole genome shotgun (WGS) entry which is preliminary data.</text>
</comment>
<sequence>MIKVGKMVELIEEYGIVISRMREQLFLPRRLQVPLFLQSLRSPASPEIQDSSSFLVYF</sequence>
<dbReference type="AlphaFoldDB" id="A0AAE1V5F7"/>
<dbReference type="Proteomes" id="UP001291623">
    <property type="component" value="Unassembled WGS sequence"/>
</dbReference>
<evidence type="ECO:0000313" key="2">
    <source>
        <dbReference type="Proteomes" id="UP001291623"/>
    </source>
</evidence>
<organism evidence="1 2">
    <name type="scientific">Anisodus tanguticus</name>
    <dbReference type="NCBI Taxonomy" id="243964"/>
    <lineage>
        <taxon>Eukaryota</taxon>
        <taxon>Viridiplantae</taxon>
        <taxon>Streptophyta</taxon>
        <taxon>Embryophyta</taxon>
        <taxon>Tracheophyta</taxon>
        <taxon>Spermatophyta</taxon>
        <taxon>Magnoliopsida</taxon>
        <taxon>eudicotyledons</taxon>
        <taxon>Gunneridae</taxon>
        <taxon>Pentapetalae</taxon>
        <taxon>asterids</taxon>
        <taxon>lamiids</taxon>
        <taxon>Solanales</taxon>
        <taxon>Solanaceae</taxon>
        <taxon>Solanoideae</taxon>
        <taxon>Hyoscyameae</taxon>
        <taxon>Anisodus</taxon>
    </lineage>
</organism>
<gene>
    <name evidence="1" type="ORF">RND71_030354</name>
</gene>
<dbReference type="PANTHER" id="PTHR48189:SF3">
    <property type="entry name" value="SECRETED PROTEIN"/>
    <property type="match status" value="1"/>
</dbReference>
<evidence type="ECO:0000313" key="1">
    <source>
        <dbReference type="EMBL" id="KAK4351041.1"/>
    </source>
</evidence>
<dbReference type="EMBL" id="JAVYJV010000016">
    <property type="protein sequence ID" value="KAK4351041.1"/>
    <property type="molecule type" value="Genomic_DNA"/>
</dbReference>
<accession>A0AAE1V5F7</accession>
<keyword evidence="2" id="KW-1185">Reference proteome</keyword>
<protein>
    <submittedName>
        <fullName evidence="1">Uncharacterized protein</fullName>
    </submittedName>
</protein>
<proteinExistence type="predicted"/>
<name>A0AAE1V5F7_9SOLA</name>